<name>A0A3Q2XJR1_HIPCM</name>
<feature type="region of interest" description="Disordered" evidence="1">
    <location>
        <begin position="36"/>
        <end position="126"/>
    </location>
</feature>
<keyword evidence="2" id="KW-0472">Membrane</keyword>
<feature type="signal peptide" evidence="3">
    <location>
        <begin position="1"/>
        <end position="33"/>
    </location>
</feature>
<feature type="compositionally biased region" description="Polar residues" evidence="1">
    <location>
        <begin position="111"/>
        <end position="126"/>
    </location>
</feature>
<organism evidence="4 5">
    <name type="scientific">Hippocampus comes</name>
    <name type="common">Tiger tail seahorse</name>
    <dbReference type="NCBI Taxonomy" id="109280"/>
    <lineage>
        <taxon>Eukaryota</taxon>
        <taxon>Metazoa</taxon>
        <taxon>Chordata</taxon>
        <taxon>Craniata</taxon>
        <taxon>Vertebrata</taxon>
        <taxon>Euteleostomi</taxon>
        <taxon>Actinopterygii</taxon>
        <taxon>Neopterygii</taxon>
        <taxon>Teleostei</taxon>
        <taxon>Neoteleostei</taxon>
        <taxon>Acanthomorphata</taxon>
        <taxon>Syngnathiaria</taxon>
        <taxon>Syngnathiformes</taxon>
        <taxon>Syngnathoidei</taxon>
        <taxon>Syngnathidae</taxon>
        <taxon>Hippocampus</taxon>
    </lineage>
</organism>
<accession>A0A3Q2XJR1</accession>
<keyword evidence="5" id="KW-1185">Reference proteome</keyword>
<reference evidence="4" key="1">
    <citation type="submission" date="2025-08" db="UniProtKB">
        <authorList>
            <consortium name="Ensembl"/>
        </authorList>
    </citation>
    <scope>IDENTIFICATION</scope>
</reference>
<dbReference type="CTD" id="201799"/>
<dbReference type="RefSeq" id="XP_019718218.1">
    <property type="nucleotide sequence ID" value="XM_019862659.1"/>
</dbReference>
<evidence type="ECO:0000256" key="3">
    <source>
        <dbReference type="SAM" id="SignalP"/>
    </source>
</evidence>
<dbReference type="Ensembl" id="ENSHCOT00000006454.1">
    <property type="protein sequence ID" value="ENSHCOP00000004795.1"/>
    <property type="gene ID" value="ENSHCOG00000006306.1"/>
</dbReference>
<feature type="compositionally biased region" description="Polar residues" evidence="1">
    <location>
        <begin position="68"/>
        <end position="87"/>
    </location>
</feature>
<evidence type="ECO:0000256" key="2">
    <source>
        <dbReference type="SAM" id="Phobius"/>
    </source>
</evidence>
<proteinExistence type="predicted"/>
<dbReference type="KEGG" id="hcq:109511509"/>
<dbReference type="InterPro" id="IPR053087">
    <property type="entry name" value="TMEM154-like"/>
</dbReference>
<dbReference type="PANTHER" id="PTHR36526">
    <property type="entry name" value="TRANSMEMBRANE PROTEIN 154"/>
    <property type="match status" value="1"/>
</dbReference>
<evidence type="ECO:0000313" key="5">
    <source>
        <dbReference type="Proteomes" id="UP000264820"/>
    </source>
</evidence>
<dbReference type="InterPro" id="IPR028064">
    <property type="entry name" value="TMEM154"/>
</dbReference>
<dbReference type="GeneTree" id="ENSGT00730000112332"/>
<feature type="chain" id="PRO_5018568112" evidence="3">
    <location>
        <begin position="34"/>
        <end position="213"/>
    </location>
</feature>
<dbReference type="GeneID" id="109511509"/>
<sequence>MSPPRPSSTSMRGHCRNTPLFLLLLWLLMGTWTGTVSSPDEGTEEESQTVEEVTEDQEQVVEDMETSEPVSSSSDAPPTLEPSPSQESDMDPALAPEDKTEDLGSGVDSAEGSTDDPNSLVSTLSPQSDEGLSITVILIPVALVVFIIAIIMFALFLNRRFKMEAAVRESRKEDPYLDGSSTEKVPMPMFEEDVPSVLELEMEELDQWMIKDG</sequence>
<dbReference type="STRING" id="109280.ENSHCOP00000004795"/>
<keyword evidence="2" id="KW-0812">Transmembrane</keyword>
<evidence type="ECO:0000256" key="1">
    <source>
        <dbReference type="SAM" id="MobiDB-lite"/>
    </source>
</evidence>
<evidence type="ECO:0000313" key="4">
    <source>
        <dbReference type="Ensembl" id="ENSHCOP00000004795.1"/>
    </source>
</evidence>
<reference evidence="4" key="2">
    <citation type="submission" date="2025-09" db="UniProtKB">
        <authorList>
            <consortium name="Ensembl"/>
        </authorList>
    </citation>
    <scope>IDENTIFICATION</scope>
</reference>
<dbReference type="OrthoDB" id="9451445at2759"/>
<dbReference type="PANTHER" id="PTHR36526:SF1">
    <property type="entry name" value="TRANSMEMBRANE PROTEIN 154"/>
    <property type="match status" value="1"/>
</dbReference>
<keyword evidence="3" id="KW-0732">Signal</keyword>
<feature type="transmembrane region" description="Helical" evidence="2">
    <location>
        <begin position="132"/>
        <end position="157"/>
    </location>
</feature>
<dbReference type="Proteomes" id="UP000264820">
    <property type="component" value="Unplaced"/>
</dbReference>
<keyword evidence="2" id="KW-1133">Transmembrane helix</keyword>
<dbReference type="Pfam" id="PF15102">
    <property type="entry name" value="TMEM154"/>
    <property type="match status" value="1"/>
</dbReference>
<feature type="compositionally biased region" description="Acidic residues" evidence="1">
    <location>
        <begin position="41"/>
        <end position="66"/>
    </location>
</feature>
<protein>
    <submittedName>
        <fullName evidence="4">Transmembrane protein 154</fullName>
    </submittedName>
</protein>
<dbReference type="OMA" id="YCRWRIT"/>
<dbReference type="AlphaFoldDB" id="A0A3Q2XJR1"/>